<dbReference type="EMBL" id="RAQJ01000004">
    <property type="protein sequence ID" value="RKE92374.1"/>
    <property type="molecule type" value="Genomic_DNA"/>
</dbReference>
<dbReference type="Proteomes" id="UP000284892">
    <property type="component" value="Unassembled WGS sequence"/>
</dbReference>
<evidence type="ECO:0000313" key="2">
    <source>
        <dbReference type="Proteomes" id="UP000284892"/>
    </source>
</evidence>
<dbReference type="RefSeq" id="WP_120202009.1">
    <property type="nucleotide sequence ID" value="NZ_RAQJ01000004.1"/>
</dbReference>
<evidence type="ECO:0000313" key="1">
    <source>
        <dbReference type="EMBL" id="RKE92374.1"/>
    </source>
</evidence>
<keyword evidence="2" id="KW-1185">Reference proteome</keyword>
<name>A0A420DH10_9FLAO</name>
<dbReference type="OrthoDB" id="9992703at2"/>
<accession>A0A420DH10</accession>
<dbReference type="AlphaFoldDB" id="A0A420DH10"/>
<comment type="caution">
    <text evidence="1">The sequence shown here is derived from an EMBL/GenBank/DDBJ whole genome shotgun (WGS) entry which is preliminary data.</text>
</comment>
<sequence length="263" mass="28718">MFIVFSCSLFIVSCNTEEVVTNEIENNVVENQELYRRASNYYLSYSDALFISNQLIDASNMFFDESIDVESTNESELEDKFWIENNEILTNTSERLRLEVDIVKEDFNQFNEIVVNEQKINNAEFLTAIQKSYAVNLLNAANQNDIDELISIKNQFKKDVKHYPELELFNLGIALIEVAEPDLILLLRGSDCNQVGLVAGIMSGVFGMISGAIGGGLTGVVLGLGIGSIPAGGAGAVIGAVVGGLAGFTKGYILGWLGCMIFG</sequence>
<reference evidence="1 2" key="1">
    <citation type="submission" date="2018-09" db="EMBL/GenBank/DDBJ databases">
        <title>Genomic Encyclopedia of Archaeal and Bacterial Type Strains, Phase II (KMG-II): from individual species to whole genera.</title>
        <authorList>
            <person name="Goeker M."/>
        </authorList>
    </citation>
    <scope>NUCLEOTIDE SEQUENCE [LARGE SCALE GENOMIC DNA]</scope>
    <source>
        <strain evidence="1 2">DSM 26283</strain>
    </source>
</reference>
<gene>
    <name evidence="1" type="ORF">BXY80_2293</name>
</gene>
<proteinExistence type="predicted"/>
<protein>
    <submittedName>
        <fullName evidence="1">Uncharacterized protein</fullName>
    </submittedName>
</protein>
<organism evidence="1 2">
    <name type="scientific">Ichthyenterobacterium magnum</name>
    <dbReference type="NCBI Taxonomy" id="1230530"/>
    <lineage>
        <taxon>Bacteria</taxon>
        <taxon>Pseudomonadati</taxon>
        <taxon>Bacteroidota</taxon>
        <taxon>Flavobacteriia</taxon>
        <taxon>Flavobacteriales</taxon>
        <taxon>Flavobacteriaceae</taxon>
        <taxon>Ichthyenterobacterium</taxon>
    </lineage>
</organism>